<feature type="signal peptide" evidence="2">
    <location>
        <begin position="1"/>
        <end position="21"/>
    </location>
</feature>
<dbReference type="GO" id="GO:0006629">
    <property type="term" value="P:lipid metabolic process"/>
    <property type="evidence" value="ECO:0007669"/>
    <property type="project" value="InterPro"/>
</dbReference>
<dbReference type="AlphaFoldDB" id="A0A9P9WFP1"/>
<name>A0A9P9WFP1_9PEZI</name>
<gene>
    <name evidence="3" type="ORF">JX265_009704</name>
</gene>
<dbReference type="SUPFAM" id="SSF51695">
    <property type="entry name" value="PLC-like phosphodiesterases"/>
    <property type="match status" value="1"/>
</dbReference>
<proteinExistence type="predicted"/>
<dbReference type="Pfam" id="PF26146">
    <property type="entry name" value="PI-PLC_X"/>
    <property type="match status" value="1"/>
</dbReference>
<dbReference type="GO" id="GO:0008081">
    <property type="term" value="F:phosphoric diester hydrolase activity"/>
    <property type="evidence" value="ECO:0007669"/>
    <property type="project" value="InterPro"/>
</dbReference>
<dbReference type="OrthoDB" id="7984201at2759"/>
<feature type="region of interest" description="Disordered" evidence="1">
    <location>
        <begin position="26"/>
        <end position="50"/>
    </location>
</feature>
<evidence type="ECO:0008006" key="5">
    <source>
        <dbReference type="Google" id="ProtNLM"/>
    </source>
</evidence>
<feature type="chain" id="PRO_5040412537" description="PLC-like phosphodiesterase" evidence="2">
    <location>
        <begin position="22"/>
        <end position="417"/>
    </location>
</feature>
<evidence type="ECO:0000256" key="1">
    <source>
        <dbReference type="SAM" id="MobiDB-lite"/>
    </source>
</evidence>
<dbReference type="EMBL" id="JAFIMR010000030">
    <property type="protein sequence ID" value="KAI1861085.1"/>
    <property type="molecule type" value="Genomic_DNA"/>
</dbReference>
<sequence>MFPSISKFLTAAAALSTTAYAVPQGWSDSSGSWQGGQGGQGSGSNSVSTTPTTTSAALNYASASSSSATGFSTASSAAKAVSSGTACNNSPDLCSRTYDNVTHMGAHDSSFLRDSSTDDSIAGTQFLNATYALNSGLRLLQVQVHDLNGAIEMCHTTCELLDAGTLQSWLSIIKEWMDNNPNEVVTLLIVNSDDFKASDFGTVFKASGIDTYGYTPSGSAGNSTTWPTLSDMISANTRLVTFIASIDADSSYPYLLPEFSYVFETAYEVTSLSGFNCTLDRPSGYASSAAAISAGMLPLMNHFAYSVVLSYEIPDVTNIDTTNSPDTTTAGNLGLHAKTCNSDWGQSPTFVLVDFFNKGPAIDTADNLNGITATGRSDSGSTSSSTSTSTSGSVQTRNLGLASGALVAALAGAVLLI</sequence>
<evidence type="ECO:0000256" key="2">
    <source>
        <dbReference type="SAM" id="SignalP"/>
    </source>
</evidence>
<keyword evidence="2" id="KW-0732">Signal</keyword>
<protein>
    <recommendedName>
        <fullName evidence="5">PLC-like phosphodiesterase</fullName>
    </recommendedName>
</protein>
<feature type="compositionally biased region" description="Gly residues" evidence="1">
    <location>
        <begin position="33"/>
        <end position="42"/>
    </location>
</feature>
<evidence type="ECO:0000313" key="4">
    <source>
        <dbReference type="Proteomes" id="UP000829685"/>
    </source>
</evidence>
<evidence type="ECO:0000313" key="3">
    <source>
        <dbReference type="EMBL" id="KAI1861085.1"/>
    </source>
</evidence>
<comment type="caution">
    <text evidence="3">The sequence shown here is derived from an EMBL/GenBank/DDBJ whole genome shotgun (WGS) entry which is preliminary data.</text>
</comment>
<dbReference type="InterPro" id="IPR017946">
    <property type="entry name" value="PLC-like_Pdiesterase_TIM-brl"/>
</dbReference>
<dbReference type="InterPro" id="IPR051057">
    <property type="entry name" value="PI-PLC_domain"/>
</dbReference>
<reference evidence="3" key="1">
    <citation type="submission" date="2021-03" db="EMBL/GenBank/DDBJ databases">
        <title>Revisited historic fungal species revealed as producer of novel bioactive compounds through whole genome sequencing and comparative genomics.</title>
        <authorList>
            <person name="Vignolle G.A."/>
            <person name="Hochenegger N."/>
            <person name="Mach R.L."/>
            <person name="Mach-Aigner A.R."/>
            <person name="Javad Rahimi M."/>
            <person name="Salim K.A."/>
            <person name="Chan C.M."/>
            <person name="Lim L.B.L."/>
            <person name="Cai F."/>
            <person name="Druzhinina I.S."/>
            <person name="U'Ren J.M."/>
            <person name="Derntl C."/>
        </authorList>
    </citation>
    <scope>NUCLEOTIDE SEQUENCE</scope>
    <source>
        <strain evidence="3">TUCIM 5799</strain>
    </source>
</reference>
<keyword evidence="4" id="KW-1185">Reference proteome</keyword>
<feature type="region of interest" description="Disordered" evidence="1">
    <location>
        <begin position="373"/>
        <end position="395"/>
    </location>
</feature>
<dbReference type="Proteomes" id="UP000829685">
    <property type="component" value="Unassembled WGS sequence"/>
</dbReference>
<accession>A0A9P9WFP1</accession>
<dbReference type="Gene3D" id="3.20.20.190">
    <property type="entry name" value="Phosphatidylinositol (PI) phosphodiesterase"/>
    <property type="match status" value="1"/>
</dbReference>
<dbReference type="PANTHER" id="PTHR13593">
    <property type="match status" value="1"/>
</dbReference>
<organism evidence="3 4">
    <name type="scientific">Neoarthrinium moseri</name>
    <dbReference type="NCBI Taxonomy" id="1658444"/>
    <lineage>
        <taxon>Eukaryota</taxon>
        <taxon>Fungi</taxon>
        <taxon>Dikarya</taxon>
        <taxon>Ascomycota</taxon>
        <taxon>Pezizomycotina</taxon>
        <taxon>Sordariomycetes</taxon>
        <taxon>Xylariomycetidae</taxon>
        <taxon>Amphisphaeriales</taxon>
        <taxon>Apiosporaceae</taxon>
        <taxon>Neoarthrinium</taxon>
    </lineage>
</organism>
<dbReference type="PANTHER" id="PTHR13593:SF80">
    <property type="entry name" value="PLC-LIKE PHOSPHODIESTERASE"/>
    <property type="match status" value="1"/>
</dbReference>